<comment type="pathway">
    <text evidence="2">Secondary metabolite biosynthesis.</text>
</comment>
<keyword evidence="9" id="KW-1133">Transmembrane helix</keyword>
<evidence type="ECO:0000256" key="7">
    <source>
        <dbReference type="ARBA" id="ARBA00023033"/>
    </source>
</evidence>
<dbReference type="PANTHER" id="PTHR24305:SF187">
    <property type="entry name" value="P450, PUTATIVE (EUROFUNG)-RELATED"/>
    <property type="match status" value="1"/>
</dbReference>
<dbReference type="OrthoDB" id="6692864at2759"/>
<dbReference type="SUPFAM" id="SSF48264">
    <property type="entry name" value="Cytochrome P450"/>
    <property type="match status" value="1"/>
</dbReference>
<dbReference type="Pfam" id="PF00067">
    <property type="entry name" value="p450"/>
    <property type="match status" value="1"/>
</dbReference>
<comment type="cofactor">
    <cofactor evidence="1 8">
        <name>heme</name>
        <dbReference type="ChEBI" id="CHEBI:30413"/>
    </cofactor>
</comment>
<comment type="similarity">
    <text evidence="3">Belongs to the cytochrome P450 family.</text>
</comment>
<reference evidence="10 11" key="1">
    <citation type="journal article" date="2015" name="Sci. Rep.">
        <title>Chromosome-level genome map provides insights into diverse defense mechanisms in the medicinal fungus Ganoderma sinense.</title>
        <authorList>
            <person name="Zhu Y."/>
            <person name="Xu J."/>
            <person name="Sun C."/>
            <person name="Zhou S."/>
            <person name="Xu H."/>
            <person name="Nelson D.R."/>
            <person name="Qian J."/>
            <person name="Song J."/>
            <person name="Luo H."/>
            <person name="Xiang L."/>
            <person name="Li Y."/>
            <person name="Xu Z."/>
            <person name="Ji A."/>
            <person name="Wang L."/>
            <person name="Lu S."/>
            <person name="Hayward A."/>
            <person name="Sun W."/>
            <person name="Li X."/>
            <person name="Schwartz D.C."/>
            <person name="Wang Y."/>
            <person name="Chen S."/>
        </authorList>
    </citation>
    <scope>NUCLEOTIDE SEQUENCE [LARGE SCALE GENOMIC DNA]</scope>
    <source>
        <strain evidence="10 11">ZZ0214-1</strain>
    </source>
</reference>
<dbReference type="CDD" id="cd11061">
    <property type="entry name" value="CYP67-like"/>
    <property type="match status" value="1"/>
</dbReference>
<dbReference type="InterPro" id="IPR036396">
    <property type="entry name" value="Cyt_P450_sf"/>
</dbReference>
<keyword evidence="11" id="KW-1185">Reference proteome</keyword>
<dbReference type="InterPro" id="IPR001128">
    <property type="entry name" value="Cyt_P450"/>
</dbReference>
<protein>
    <submittedName>
        <fullName evidence="10">Cytochrome P450</fullName>
    </submittedName>
</protein>
<comment type="caution">
    <text evidence="10">The sequence shown here is derived from an EMBL/GenBank/DDBJ whole genome shotgun (WGS) entry which is preliminary data.</text>
</comment>
<dbReference type="InterPro" id="IPR050121">
    <property type="entry name" value="Cytochrome_P450_monoxygenase"/>
</dbReference>
<dbReference type="STRING" id="1077348.A0A2G8RVP0"/>
<keyword evidence="7" id="KW-0503">Monooxygenase</keyword>
<name>A0A2G8RVP0_9APHY</name>
<sequence>MLASVSDASSPGPSIAALAIPAALLMHQLFRRYETFSVLTHAALLLGPPALIAASAVSDPSTNPESFKDAFRSSVLLYLATLAISIVIYRISPFHPLARYPGPWLAKVSMLAPALYSATGRRNRAVRRMHELYGDVLRIGPNELSIRDPAVAMTILGASGLPKGTDWVGGMLRDHNLPVVGIRDIDEHLRRRRAWNRGLGPAALREYEHVLARRAQLLVRRLEEQAGEVNLGQWVNYFAYDFMSDMAFGGGSELLSEGDKNNVWAVLDKGMALATFFGHVPWLGVYVGHIPGAAWPLNSLHRHGEKCAAKRLACGSTTSDLFHYLNNEDLPDRAPPPARQLYDDGVLAVVAGSDTASSAMTSIFNCLLTHPETYARLQEEVDRFYPAGEDAFNTKQHRDMHYLQAVINEALRLYPPIASASQRHLPRSAQGITIGSIYIPPGTAIRLPPWSIHRDACNFTFPESFWPERWLIASGHLALSDAPLPSTLPEPSADNKGKAAFVHNEQAFLPFSVGPMNCPGKALAMQEMRMVVAALVQRFRMRLRDGWDAAFYEREIRDYFNATRPRVPVVLEKRW</sequence>
<dbReference type="InterPro" id="IPR002401">
    <property type="entry name" value="Cyt_P450_E_grp-I"/>
</dbReference>
<evidence type="ECO:0000313" key="10">
    <source>
        <dbReference type="EMBL" id="PIL25580.1"/>
    </source>
</evidence>
<evidence type="ECO:0000256" key="6">
    <source>
        <dbReference type="ARBA" id="ARBA00023004"/>
    </source>
</evidence>
<dbReference type="GO" id="GO:0020037">
    <property type="term" value="F:heme binding"/>
    <property type="evidence" value="ECO:0007669"/>
    <property type="project" value="InterPro"/>
</dbReference>
<keyword evidence="8" id="KW-0349">Heme</keyword>
<keyword evidence="4 8" id="KW-0479">Metal-binding</keyword>
<evidence type="ECO:0000256" key="2">
    <source>
        <dbReference type="ARBA" id="ARBA00005179"/>
    </source>
</evidence>
<dbReference type="Gene3D" id="1.10.630.10">
    <property type="entry name" value="Cytochrome P450"/>
    <property type="match status" value="1"/>
</dbReference>
<evidence type="ECO:0000256" key="8">
    <source>
        <dbReference type="PIRSR" id="PIRSR602401-1"/>
    </source>
</evidence>
<dbReference type="GO" id="GO:0005506">
    <property type="term" value="F:iron ion binding"/>
    <property type="evidence" value="ECO:0007669"/>
    <property type="project" value="InterPro"/>
</dbReference>
<dbReference type="PANTHER" id="PTHR24305">
    <property type="entry name" value="CYTOCHROME P450"/>
    <property type="match status" value="1"/>
</dbReference>
<proteinExistence type="inferred from homology"/>
<feature type="binding site" description="axial binding residue" evidence="8">
    <location>
        <position position="518"/>
    </location>
    <ligand>
        <name>heme</name>
        <dbReference type="ChEBI" id="CHEBI:30413"/>
    </ligand>
    <ligandPart>
        <name>Fe</name>
        <dbReference type="ChEBI" id="CHEBI:18248"/>
    </ligandPart>
</feature>
<evidence type="ECO:0000256" key="9">
    <source>
        <dbReference type="SAM" id="Phobius"/>
    </source>
</evidence>
<dbReference type="PRINTS" id="PR00385">
    <property type="entry name" value="P450"/>
</dbReference>
<keyword evidence="9" id="KW-0812">Transmembrane</keyword>
<keyword evidence="6 8" id="KW-0408">Iron</keyword>
<dbReference type="GO" id="GO:0016705">
    <property type="term" value="F:oxidoreductase activity, acting on paired donors, with incorporation or reduction of molecular oxygen"/>
    <property type="evidence" value="ECO:0007669"/>
    <property type="project" value="InterPro"/>
</dbReference>
<keyword evidence="9" id="KW-0472">Membrane</keyword>
<organism evidence="10 11">
    <name type="scientific">Ganoderma sinense ZZ0214-1</name>
    <dbReference type="NCBI Taxonomy" id="1077348"/>
    <lineage>
        <taxon>Eukaryota</taxon>
        <taxon>Fungi</taxon>
        <taxon>Dikarya</taxon>
        <taxon>Basidiomycota</taxon>
        <taxon>Agaricomycotina</taxon>
        <taxon>Agaricomycetes</taxon>
        <taxon>Polyporales</taxon>
        <taxon>Polyporaceae</taxon>
        <taxon>Ganoderma</taxon>
    </lineage>
</organism>
<dbReference type="AlphaFoldDB" id="A0A2G8RVP0"/>
<dbReference type="EMBL" id="AYKW01000045">
    <property type="protein sequence ID" value="PIL25580.1"/>
    <property type="molecule type" value="Genomic_DNA"/>
</dbReference>
<gene>
    <name evidence="10" type="ORF">GSI_11327</name>
</gene>
<feature type="transmembrane region" description="Helical" evidence="9">
    <location>
        <begin position="37"/>
        <end position="58"/>
    </location>
</feature>
<accession>A0A2G8RVP0</accession>
<keyword evidence="5" id="KW-0560">Oxidoreductase</keyword>
<evidence type="ECO:0000256" key="4">
    <source>
        <dbReference type="ARBA" id="ARBA00022723"/>
    </source>
</evidence>
<dbReference type="PRINTS" id="PR00463">
    <property type="entry name" value="EP450I"/>
</dbReference>
<dbReference type="GO" id="GO:0004497">
    <property type="term" value="F:monooxygenase activity"/>
    <property type="evidence" value="ECO:0007669"/>
    <property type="project" value="UniProtKB-KW"/>
</dbReference>
<evidence type="ECO:0000313" key="11">
    <source>
        <dbReference type="Proteomes" id="UP000230002"/>
    </source>
</evidence>
<dbReference type="Proteomes" id="UP000230002">
    <property type="component" value="Unassembled WGS sequence"/>
</dbReference>
<evidence type="ECO:0000256" key="1">
    <source>
        <dbReference type="ARBA" id="ARBA00001971"/>
    </source>
</evidence>
<feature type="transmembrane region" description="Helical" evidence="9">
    <location>
        <begin position="70"/>
        <end position="89"/>
    </location>
</feature>
<evidence type="ECO:0000256" key="5">
    <source>
        <dbReference type="ARBA" id="ARBA00023002"/>
    </source>
</evidence>
<evidence type="ECO:0000256" key="3">
    <source>
        <dbReference type="ARBA" id="ARBA00010617"/>
    </source>
</evidence>